<dbReference type="GO" id="GO:0009396">
    <property type="term" value="P:folic acid-containing compound biosynthetic process"/>
    <property type="evidence" value="ECO:0007669"/>
    <property type="project" value="TreeGrafter"/>
</dbReference>
<comment type="similarity">
    <text evidence="1 5">Belongs to the 5-formyltetrahydrofolate cyclo-ligase family.</text>
</comment>
<dbReference type="STRING" id="1416801.SAMN05192553_102512"/>
<dbReference type="Gene3D" id="3.40.50.10420">
    <property type="entry name" value="NagB/RpiA/CoA transferase-like"/>
    <property type="match status" value="1"/>
</dbReference>
<reference evidence="7" key="1">
    <citation type="submission" date="2016-10" db="EMBL/GenBank/DDBJ databases">
        <authorList>
            <person name="Varghese N."/>
            <person name="Submissions S."/>
        </authorList>
    </citation>
    <scope>NUCLEOTIDE SEQUENCE [LARGE SCALE GENOMIC DNA]</scope>
    <source>
        <strain evidence="7">IBRC-M 10761</strain>
    </source>
</reference>
<keyword evidence="3 4" id="KW-0067">ATP-binding</keyword>
<dbReference type="RefSeq" id="WP_092171515.1">
    <property type="nucleotide sequence ID" value="NZ_FNZH01000002.1"/>
</dbReference>
<evidence type="ECO:0000256" key="1">
    <source>
        <dbReference type="ARBA" id="ARBA00010638"/>
    </source>
</evidence>
<dbReference type="Proteomes" id="UP000199403">
    <property type="component" value="Unassembled WGS sequence"/>
</dbReference>
<name>A0A1H6W672_9BACT</name>
<gene>
    <name evidence="6" type="ORF">SAMN05192553_102512</name>
</gene>
<keyword evidence="2 4" id="KW-0547">Nucleotide-binding</keyword>
<dbReference type="GO" id="GO:0030272">
    <property type="term" value="F:5-formyltetrahydrofolate cyclo-ligase activity"/>
    <property type="evidence" value="ECO:0007669"/>
    <property type="project" value="UniProtKB-EC"/>
</dbReference>
<feature type="binding site" evidence="4">
    <location>
        <position position="51"/>
    </location>
    <ligand>
        <name>substrate</name>
    </ligand>
</feature>
<keyword evidence="5" id="KW-0460">Magnesium</keyword>
<dbReference type="SUPFAM" id="SSF100950">
    <property type="entry name" value="NagB/RpiA/CoA transferase-like"/>
    <property type="match status" value="1"/>
</dbReference>
<evidence type="ECO:0000256" key="4">
    <source>
        <dbReference type="PIRSR" id="PIRSR006806-1"/>
    </source>
</evidence>
<dbReference type="PANTHER" id="PTHR23407:SF1">
    <property type="entry name" value="5-FORMYLTETRAHYDROFOLATE CYCLO-LIGASE"/>
    <property type="match status" value="1"/>
</dbReference>
<evidence type="ECO:0000256" key="2">
    <source>
        <dbReference type="ARBA" id="ARBA00022741"/>
    </source>
</evidence>
<feature type="binding site" evidence="4">
    <location>
        <position position="58"/>
    </location>
    <ligand>
        <name>substrate</name>
    </ligand>
</feature>
<dbReference type="InterPro" id="IPR024185">
    <property type="entry name" value="FTHF_cligase-like_sf"/>
</dbReference>
<evidence type="ECO:0000256" key="3">
    <source>
        <dbReference type="ARBA" id="ARBA00022840"/>
    </source>
</evidence>
<dbReference type="OrthoDB" id="9801938at2"/>
<organism evidence="6 7">
    <name type="scientific">Cyclobacterium xiamenense</name>
    <dbReference type="NCBI Taxonomy" id="1297121"/>
    <lineage>
        <taxon>Bacteria</taxon>
        <taxon>Pseudomonadati</taxon>
        <taxon>Bacteroidota</taxon>
        <taxon>Cytophagia</taxon>
        <taxon>Cytophagales</taxon>
        <taxon>Cyclobacteriaceae</taxon>
        <taxon>Cyclobacterium</taxon>
    </lineage>
</organism>
<dbReference type="GO" id="GO:0035999">
    <property type="term" value="P:tetrahydrofolate interconversion"/>
    <property type="evidence" value="ECO:0007669"/>
    <property type="project" value="TreeGrafter"/>
</dbReference>
<keyword evidence="6" id="KW-0436">Ligase</keyword>
<keyword evidence="5" id="KW-0479">Metal-binding</keyword>
<proteinExistence type="inferred from homology"/>
<comment type="catalytic activity">
    <reaction evidence="5">
        <text>(6S)-5-formyl-5,6,7,8-tetrahydrofolate + ATP = (6R)-5,10-methenyltetrahydrofolate + ADP + phosphate</text>
        <dbReference type="Rhea" id="RHEA:10488"/>
        <dbReference type="ChEBI" id="CHEBI:30616"/>
        <dbReference type="ChEBI" id="CHEBI:43474"/>
        <dbReference type="ChEBI" id="CHEBI:57455"/>
        <dbReference type="ChEBI" id="CHEBI:57457"/>
        <dbReference type="ChEBI" id="CHEBI:456216"/>
        <dbReference type="EC" id="6.3.3.2"/>
    </reaction>
</comment>
<evidence type="ECO:0000313" key="7">
    <source>
        <dbReference type="Proteomes" id="UP000199403"/>
    </source>
</evidence>
<evidence type="ECO:0000256" key="5">
    <source>
        <dbReference type="RuleBase" id="RU361279"/>
    </source>
</evidence>
<comment type="cofactor">
    <cofactor evidence="5">
        <name>Mg(2+)</name>
        <dbReference type="ChEBI" id="CHEBI:18420"/>
    </cofactor>
</comment>
<accession>A0A1H6W672</accession>
<dbReference type="AlphaFoldDB" id="A0A1H6W672"/>
<sequence>MEAKEILRKKFKEDRKALSEKERAIRSEKIASESMRFLNAYRAIRHIHLFLPIKKLYEINTVLLLPSLFGAGYEVYGSITDRLGHKLQTVKITKDTVFIEDGMGIPIPKKPIYASNESIDLVFVPLLGVDDAGNRLGYGMGFYDRFFGQLRPKVLKVGLSYFDTVKSIPVAEHDVALDACVFPHGSVIFNK</sequence>
<dbReference type="EMBL" id="FNZH01000002">
    <property type="protein sequence ID" value="SEJ12468.1"/>
    <property type="molecule type" value="Genomic_DNA"/>
</dbReference>
<feature type="binding site" evidence="4">
    <location>
        <begin position="4"/>
        <end position="8"/>
    </location>
    <ligand>
        <name>ATP</name>
        <dbReference type="ChEBI" id="CHEBI:30616"/>
    </ligand>
</feature>
<dbReference type="PIRSF" id="PIRSF006806">
    <property type="entry name" value="FTHF_cligase"/>
    <property type="match status" value="1"/>
</dbReference>
<dbReference type="NCBIfam" id="TIGR02727">
    <property type="entry name" value="MTHFS_bact"/>
    <property type="match status" value="1"/>
</dbReference>
<evidence type="ECO:0000313" key="6">
    <source>
        <dbReference type="EMBL" id="SEJ12468.1"/>
    </source>
</evidence>
<dbReference type="GO" id="GO:0005524">
    <property type="term" value="F:ATP binding"/>
    <property type="evidence" value="ECO:0007669"/>
    <property type="project" value="UniProtKB-KW"/>
</dbReference>
<dbReference type="PANTHER" id="PTHR23407">
    <property type="entry name" value="ATPASE INHIBITOR/5-FORMYLTETRAHYDROFOLATE CYCLO-LIGASE"/>
    <property type="match status" value="1"/>
</dbReference>
<dbReference type="EC" id="6.3.3.2" evidence="5"/>
<dbReference type="Pfam" id="PF01812">
    <property type="entry name" value="5-FTHF_cyc-lig"/>
    <property type="match status" value="1"/>
</dbReference>
<keyword evidence="7" id="KW-1185">Reference proteome</keyword>
<dbReference type="InterPro" id="IPR002698">
    <property type="entry name" value="FTHF_cligase"/>
</dbReference>
<dbReference type="GO" id="GO:0046872">
    <property type="term" value="F:metal ion binding"/>
    <property type="evidence" value="ECO:0007669"/>
    <property type="project" value="UniProtKB-KW"/>
</dbReference>
<protein>
    <recommendedName>
        <fullName evidence="5">5-formyltetrahydrofolate cyclo-ligase</fullName>
        <ecNumber evidence="5">6.3.3.2</ecNumber>
    </recommendedName>
</protein>
<dbReference type="InterPro" id="IPR037171">
    <property type="entry name" value="NagB/RpiA_transferase-like"/>
</dbReference>
<feature type="binding site" evidence="4">
    <location>
        <begin position="135"/>
        <end position="143"/>
    </location>
    <ligand>
        <name>ATP</name>
        <dbReference type="ChEBI" id="CHEBI:30616"/>
    </ligand>
</feature>